<organism evidence="1 2">
    <name type="scientific">Trichomonascus ciferrii</name>
    <dbReference type="NCBI Taxonomy" id="44093"/>
    <lineage>
        <taxon>Eukaryota</taxon>
        <taxon>Fungi</taxon>
        <taxon>Dikarya</taxon>
        <taxon>Ascomycota</taxon>
        <taxon>Saccharomycotina</taxon>
        <taxon>Dipodascomycetes</taxon>
        <taxon>Dipodascales</taxon>
        <taxon>Trichomonascaceae</taxon>
        <taxon>Trichomonascus</taxon>
        <taxon>Trichomonascus ciferrii complex</taxon>
    </lineage>
</organism>
<dbReference type="EMBL" id="SWFS01000431">
    <property type="protein sequence ID" value="KAA8904319.1"/>
    <property type="molecule type" value="Genomic_DNA"/>
</dbReference>
<accession>A0A642US79</accession>
<evidence type="ECO:0000313" key="2">
    <source>
        <dbReference type="Proteomes" id="UP000761534"/>
    </source>
</evidence>
<sequence length="148" mass="16673">MYAVKTSIMDCVRFNGFSFIISNVSCIRLDFMLHCPYRLRDSLFAVLSVAEKTYPPRLRYIVISHIPFPLLGDLVGALDFSTLKFYAYVTLLVDEETLNSAISGAKDVYTPVQNIADVKLVTESNIPLWITLLTRGIPGCKAVIREDF</sequence>
<proteinExistence type="predicted"/>
<dbReference type="AlphaFoldDB" id="A0A642US79"/>
<name>A0A642US79_9ASCO</name>
<dbReference type="Proteomes" id="UP000761534">
    <property type="component" value="Unassembled WGS sequence"/>
</dbReference>
<dbReference type="VEuPathDB" id="FungiDB:TRICI_005545"/>
<comment type="caution">
    <text evidence="1">The sequence shown here is derived from an EMBL/GenBank/DDBJ whole genome shotgun (WGS) entry which is preliminary data.</text>
</comment>
<keyword evidence="2" id="KW-1185">Reference proteome</keyword>
<reference evidence="1" key="1">
    <citation type="journal article" date="2019" name="G3 (Bethesda)">
        <title>Genome Assemblies of Two Rare Opportunistic Yeast Pathogens: Diutina rugosa (syn. Candida rugosa) and Trichomonascus ciferrii (syn. Candida ciferrii).</title>
        <authorList>
            <person name="Mixao V."/>
            <person name="Saus E."/>
            <person name="Hansen A.P."/>
            <person name="Lass-Florl C."/>
            <person name="Gabaldon T."/>
        </authorList>
    </citation>
    <scope>NUCLEOTIDE SEQUENCE</scope>
    <source>
        <strain evidence="1">CBS 4856</strain>
    </source>
</reference>
<gene>
    <name evidence="1" type="ORF">TRICI_005545</name>
</gene>
<evidence type="ECO:0000313" key="1">
    <source>
        <dbReference type="EMBL" id="KAA8904319.1"/>
    </source>
</evidence>
<protein>
    <submittedName>
        <fullName evidence="1">Uncharacterized protein</fullName>
    </submittedName>
</protein>